<protein>
    <submittedName>
        <fullName evidence="2">Uncharacterized protein</fullName>
    </submittedName>
</protein>
<keyword evidence="3" id="KW-1185">Reference proteome</keyword>
<organism evidence="2 3">
    <name type="scientific">Ferrimicrobium acidiphilum</name>
    <dbReference type="NCBI Taxonomy" id="121039"/>
    <lineage>
        <taxon>Bacteria</taxon>
        <taxon>Bacillati</taxon>
        <taxon>Actinomycetota</taxon>
        <taxon>Acidimicrobiia</taxon>
        <taxon>Acidimicrobiales</taxon>
        <taxon>Acidimicrobiaceae</taxon>
        <taxon>Ferrimicrobium</taxon>
    </lineage>
</organism>
<gene>
    <name evidence="2" type="ORF">AB6A68_05130</name>
</gene>
<proteinExistence type="predicted"/>
<name>A0ABV3Y2L8_9ACTN</name>
<dbReference type="RefSeq" id="WP_298382595.1">
    <property type="nucleotide sequence ID" value="NZ_JBFSHR010000012.1"/>
</dbReference>
<feature type="region of interest" description="Disordered" evidence="1">
    <location>
        <begin position="27"/>
        <end position="59"/>
    </location>
</feature>
<sequence>MQPFSCGSKNFLCQRYLPMGTPTLREHELKTPSRTAPAGRPAALTDPMANIEETSHGAW</sequence>
<dbReference type="Proteomes" id="UP001560267">
    <property type="component" value="Unassembled WGS sequence"/>
</dbReference>
<evidence type="ECO:0000313" key="2">
    <source>
        <dbReference type="EMBL" id="MEX6429221.1"/>
    </source>
</evidence>
<dbReference type="EMBL" id="JBFSHR010000012">
    <property type="protein sequence ID" value="MEX6429221.1"/>
    <property type="molecule type" value="Genomic_DNA"/>
</dbReference>
<evidence type="ECO:0000313" key="3">
    <source>
        <dbReference type="Proteomes" id="UP001560267"/>
    </source>
</evidence>
<reference evidence="2 3" key="1">
    <citation type="submission" date="2024-07" db="EMBL/GenBank/DDBJ databases">
        <title>Draft Genome Sequence of Ferrimicrobium acidiphilum Strain YE2023, Isolated from a Pulp of Bioleach Reactor.</title>
        <authorList>
            <person name="Elkina Y.A."/>
            <person name="Bulaeva A.G."/>
            <person name="Beletsky A.V."/>
            <person name="Mardanov A.V."/>
        </authorList>
    </citation>
    <scope>NUCLEOTIDE SEQUENCE [LARGE SCALE GENOMIC DNA]</scope>
    <source>
        <strain evidence="2 3">YE2023</strain>
    </source>
</reference>
<comment type="caution">
    <text evidence="2">The sequence shown here is derived from an EMBL/GenBank/DDBJ whole genome shotgun (WGS) entry which is preliminary data.</text>
</comment>
<evidence type="ECO:0000256" key="1">
    <source>
        <dbReference type="SAM" id="MobiDB-lite"/>
    </source>
</evidence>
<accession>A0ABV3Y2L8</accession>